<keyword evidence="3" id="KW-1185">Reference proteome</keyword>
<gene>
    <name evidence="2" type="ORF">GCM10010269_41700</name>
</gene>
<dbReference type="Proteomes" id="UP000606194">
    <property type="component" value="Unassembled WGS sequence"/>
</dbReference>
<reference evidence="2" key="2">
    <citation type="submission" date="2020-09" db="EMBL/GenBank/DDBJ databases">
        <authorList>
            <person name="Sun Q."/>
            <person name="Ohkuma M."/>
        </authorList>
    </citation>
    <scope>NUCLEOTIDE SEQUENCE</scope>
    <source>
        <strain evidence="2">JCM 4386</strain>
    </source>
</reference>
<proteinExistence type="predicted"/>
<evidence type="ECO:0000256" key="1">
    <source>
        <dbReference type="SAM" id="MobiDB-lite"/>
    </source>
</evidence>
<sequence>MVLAGGSRQCALCAASTSPDSASATIHDRAVRSLGSTGAPPASATCVPACPSLVPPTVDMPAGGATDGPAVDLAGLEPAGDADARADGEPDDAGDGDGLGAASETGAVSARDARVAEVTSRARLTV</sequence>
<reference evidence="2" key="1">
    <citation type="journal article" date="2014" name="Int. J. Syst. Evol. Microbiol.">
        <title>Complete genome sequence of Corynebacterium casei LMG S-19264T (=DSM 44701T), isolated from a smear-ripened cheese.</title>
        <authorList>
            <consortium name="US DOE Joint Genome Institute (JGI-PGF)"/>
            <person name="Walter F."/>
            <person name="Albersmeier A."/>
            <person name="Kalinowski J."/>
            <person name="Ruckert C."/>
        </authorList>
    </citation>
    <scope>NUCLEOTIDE SEQUENCE</scope>
    <source>
        <strain evidence="2">JCM 4386</strain>
    </source>
</reference>
<name>A0A918L4X7_9ACTN</name>
<evidence type="ECO:0000313" key="3">
    <source>
        <dbReference type="Proteomes" id="UP000606194"/>
    </source>
</evidence>
<dbReference type="EMBL" id="BMTL01000017">
    <property type="protein sequence ID" value="GGR98544.1"/>
    <property type="molecule type" value="Genomic_DNA"/>
</dbReference>
<organism evidence="2 3">
    <name type="scientific">Streptomyces humidus</name>
    <dbReference type="NCBI Taxonomy" id="52259"/>
    <lineage>
        <taxon>Bacteria</taxon>
        <taxon>Bacillati</taxon>
        <taxon>Actinomycetota</taxon>
        <taxon>Actinomycetes</taxon>
        <taxon>Kitasatosporales</taxon>
        <taxon>Streptomycetaceae</taxon>
        <taxon>Streptomyces</taxon>
    </lineage>
</organism>
<feature type="region of interest" description="Disordered" evidence="1">
    <location>
        <begin position="58"/>
        <end position="126"/>
    </location>
</feature>
<protein>
    <submittedName>
        <fullName evidence="2">Uncharacterized protein</fullName>
    </submittedName>
</protein>
<evidence type="ECO:0000313" key="2">
    <source>
        <dbReference type="EMBL" id="GGR98544.1"/>
    </source>
</evidence>
<dbReference type="AlphaFoldDB" id="A0A918L4X7"/>
<comment type="caution">
    <text evidence="2">The sequence shown here is derived from an EMBL/GenBank/DDBJ whole genome shotgun (WGS) entry which is preliminary data.</text>
</comment>
<accession>A0A918L4X7</accession>